<comment type="function">
    <text evidence="12">RNA polymerase that catalyzes the synthesis of short RNA molecules used as primers for DNA polymerase during DNA replication.</text>
</comment>
<evidence type="ECO:0000259" key="13">
    <source>
        <dbReference type="PROSITE" id="PS50880"/>
    </source>
</evidence>
<comment type="domain">
    <text evidence="12">Contains an N-terminal zinc-binding domain, a central core domain that contains the primase activity, and a C-terminal DnaB-binding domain.</text>
</comment>
<keyword evidence="1 12" id="KW-0240">DNA-directed RNA polymerase</keyword>
<feature type="domain" description="Toprim" evidence="13">
    <location>
        <begin position="261"/>
        <end position="359"/>
    </location>
</feature>
<keyword evidence="5 12" id="KW-0235">DNA replication</keyword>
<dbReference type="InterPro" id="IPR013264">
    <property type="entry name" value="DNAG_N"/>
</dbReference>
<evidence type="ECO:0000313" key="14">
    <source>
        <dbReference type="EMBL" id="MSS83545.1"/>
    </source>
</evidence>
<dbReference type="GO" id="GO:1990077">
    <property type="term" value="C:primosome complex"/>
    <property type="evidence" value="ECO:0007669"/>
    <property type="project" value="UniProtKB-KW"/>
</dbReference>
<dbReference type="PROSITE" id="PS50880">
    <property type="entry name" value="TOPRIM"/>
    <property type="match status" value="1"/>
</dbReference>
<dbReference type="InterPro" id="IPR050219">
    <property type="entry name" value="DnaG_primase"/>
</dbReference>
<dbReference type="GO" id="GO:0003899">
    <property type="term" value="F:DNA-directed RNA polymerase activity"/>
    <property type="evidence" value="ECO:0007669"/>
    <property type="project" value="UniProtKB-UniRule"/>
</dbReference>
<dbReference type="FunFam" id="3.90.580.10:FF:000001">
    <property type="entry name" value="DNA primase"/>
    <property type="match status" value="1"/>
</dbReference>
<dbReference type="Gene3D" id="3.90.980.10">
    <property type="entry name" value="DNA primase, catalytic core, N-terminal domain"/>
    <property type="match status" value="1"/>
</dbReference>
<gene>
    <name evidence="12" type="primary">dnaG</name>
    <name evidence="14" type="ORF">FYJ24_01950</name>
</gene>
<dbReference type="Gene3D" id="3.40.1360.10">
    <property type="match status" value="1"/>
</dbReference>
<evidence type="ECO:0000256" key="2">
    <source>
        <dbReference type="ARBA" id="ARBA00022515"/>
    </source>
</evidence>
<dbReference type="Proteomes" id="UP000470875">
    <property type="component" value="Unassembled WGS sequence"/>
</dbReference>
<proteinExistence type="inferred from homology"/>
<evidence type="ECO:0000256" key="8">
    <source>
        <dbReference type="ARBA" id="ARBA00022833"/>
    </source>
</evidence>
<organism evidence="14 15">
    <name type="scientific">Scrofimicrobium canadense</name>
    <dbReference type="NCBI Taxonomy" id="2652290"/>
    <lineage>
        <taxon>Bacteria</taxon>
        <taxon>Bacillati</taxon>
        <taxon>Actinomycetota</taxon>
        <taxon>Actinomycetes</taxon>
        <taxon>Actinomycetales</taxon>
        <taxon>Actinomycetaceae</taxon>
        <taxon>Scrofimicrobium</taxon>
    </lineage>
</organism>
<dbReference type="InterPro" id="IPR036977">
    <property type="entry name" value="DNA_primase_Znf_CHC2"/>
</dbReference>
<keyword evidence="8 12" id="KW-0862">Zinc</keyword>
<dbReference type="GO" id="GO:0006269">
    <property type="term" value="P:DNA replication, synthesis of primer"/>
    <property type="evidence" value="ECO:0007669"/>
    <property type="project" value="UniProtKB-UniRule"/>
</dbReference>
<keyword evidence="15" id="KW-1185">Reference proteome</keyword>
<comment type="cofactor">
    <cofactor evidence="12">
        <name>Zn(2+)</name>
        <dbReference type="ChEBI" id="CHEBI:29105"/>
    </cofactor>
    <text evidence="12">Binds 1 zinc ion per monomer.</text>
</comment>
<keyword evidence="11 12" id="KW-0804">Transcription</keyword>
<dbReference type="PANTHER" id="PTHR30313:SF2">
    <property type="entry name" value="DNA PRIMASE"/>
    <property type="match status" value="1"/>
</dbReference>
<comment type="similarity">
    <text evidence="12">Belongs to the DnaG primase family.</text>
</comment>
<protein>
    <recommendedName>
        <fullName evidence="12">DNA primase</fullName>
        <ecNumber evidence="12">2.7.7.101</ecNumber>
    </recommendedName>
</protein>
<comment type="caution">
    <text evidence="14">The sequence shown here is derived from an EMBL/GenBank/DDBJ whole genome shotgun (WGS) entry which is preliminary data.</text>
</comment>
<dbReference type="InterPro" id="IPR006295">
    <property type="entry name" value="DNA_primase_DnaG"/>
</dbReference>
<feature type="zinc finger region" description="CHC2-type" evidence="12">
    <location>
        <begin position="41"/>
        <end position="65"/>
    </location>
</feature>
<keyword evidence="9" id="KW-0460">Magnesium</keyword>
<dbReference type="SUPFAM" id="SSF57783">
    <property type="entry name" value="Zinc beta-ribbon"/>
    <property type="match status" value="1"/>
</dbReference>
<dbReference type="InterPro" id="IPR006171">
    <property type="entry name" value="TOPRIM_dom"/>
</dbReference>
<name>A0A6N7W2M6_9ACTO</name>
<dbReference type="CDD" id="cd03364">
    <property type="entry name" value="TOPRIM_DnaG_primases"/>
    <property type="match status" value="1"/>
</dbReference>
<dbReference type="HAMAP" id="MF_00974">
    <property type="entry name" value="DNA_primase_DnaG"/>
    <property type="match status" value="1"/>
</dbReference>
<evidence type="ECO:0000256" key="9">
    <source>
        <dbReference type="ARBA" id="ARBA00022842"/>
    </source>
</evidence>
<evidence type="ECO:0000256" key="4">
    <source>
        <dbReference type="ARBA" id="ARBA00022695"/>
    </source>
</evidence>
<dbReference type="Pfam" id="PF10410">
    <property type="entry name" value="DnaB_bind"/>
    <property type="match status" value="1"/>
</dbReference>
<evidence type="ECO:0000256" key="10">
    <source>
        <dbReference type="ARBA" id="ARBA00023125"/>
    </source>
</evidence>
<evidence type="ECO:0000256" key="7">
    <source>
        <dbReference type="ARBA" id="ARBA00022771"/>
    </source>
</evidence>
<dbReference type="SMART" id="SM00493">
    <property type="entry name" value="TOPRIM"/>
    <property type="match status" value="1"/>
</dbReference>
<dbReference type="InterPro" id="IPR019475">
    <property type="entry name" value="DNA_primase_DnaB-bd"/>
</dbReference>
<evidence type="ECO:0000256" key="11">
    <source>
        <dbReference type="ARBA" id="ARBA00023163"/>
    </source>
</evidence>
<evidence type="ECO:0000256" key="5">
    <source>
        <dbReference type="ARBA" id="ARBA00022705"/>
    </source>
</evidence>
<dbReference type="Pfam" id="PF13662">
    <property type="entry name" value="Toprim_4"/>
    <property type="match status" value="1"/>
</dbReference>
<sequence>MAGLIRKEDIREVREKARIEDIVGQHVQLRSAGSGSMKGLCPFHDERTPSFHVRPQLGYWHCFGCNEGGDVISFVMKHDHLDFSEAVEYLASKTGVTLHYESGGRARREEPGRRGRLLEANALADEYYRGQLESADAQHARSFLESRHFTREQWERFGVGYAPSPWDSLTRYLRGKGFTDAELTTAGLAVQGNRGLYDRFRDRVIWPIRDLTGATVGFGARRLGEDPNSPKYLNTPETPLYHKSQVLYGLDLAKRSISKQRRVVIVEGYTDVMAAHLAGETTAIATCGTAFGSDHVSVVRRLLGDSADPAAGVVLTSGKAIGGEIIFTFDGDEAGRAAARKVYGEDQRFATQTFVAIEAHGMDPCDLRIAQGDAAVRQLIESRVPLFEFVLKSVLASLDLSTAEGRVAGVRVTAPVLAGIRDVALRAEYVRIVAGWLGVDPASVKNEMRQGTTRASTPRAQESDPVAKAERQALVALLQRPLDMVGSGFEDLGSDAYTVPLHQAIHEAIEATGGLDVFLDFLASAEAEAGVGEDSVNLATRRWLDEIRAGADSVVAEALTHIAVEPLPCDEEDARDFALGVMKSLVRRGLTRETAALRRQLRRMDTDDPAYEDTFARIIELDTKRRALAES</sequence>
<dbReference type="SMART" id="SM00400">
    <property type="entry name" value="ZnF_CHCC"/>
    <property type="match status" value="1"/>
</dbReference>
<dbReference type="Gene3D" id="3.90.580.10">
    <property type="entry name" value="Zinc finger, CHC2-type domain"/>
    <property type="match status" value="1"/>
</dbReference>
<dbReference type="RefSeq" id="WP_154543085.1">
    <property type="nucleotide sequence ID" value="NZ_VULO01000002.1"/>
</dbReference>
<dbReference type="EC" id="2.7.7.101" evidence="12"/>
<keyword evidence="6 12" id="KW-0479">Metal-binding</keyword>
<comment type="subunit">
    <text evidence="12">Monomer. Interacts with DnaB.</text>
</comment>
<dbReference type="InterPro" id="IPR034151">
    <property type="entry name" value="TOPRIM_DnaG_bac"/>
</dbReference>
<dbReference type="InterPro" id="IPR030846">
    <property type="entry name" value="DnaG_bac"/>
</dbReference>
<keyword evidence="4 12" id="KW-0548">Nucleotidyltransferase</keyword>
<dbReference type="GO" id="GO:0005737">
    <property type="term" value="C:cytoplasm"/>
    <property type="evidence" value="ECO:0007669"/>
    <property type="project" value="TreeGrafter"/>
</dbReference>
<dbReference type="GO" id="GO:0003677">
    <property type="term" value="F:DNA binding"/>
    <property type="evidence" value="ECO:0007669"/>
    <property type="project" value="UniProtKB-KW"/>
</dbReference>
<keyword evidence="7 12" id="KW-0863">Zinc-finger</keyword>
<dbReference type="FunFam" id="3.90.980.10:FF:000001">
    <property type="entry name" value="DNA primase"/>
    <property type="match status" value="1"/>
</dbReference>
<dbReference type="PANTHER" id="PTHR30313">
    <property type="entry name" value="DNA PRIMASE"/>
    <property type="match status" value="1"/>
</dbReference>
<dbReference type="SUPFAM" id="SSF56731">
    <property type="entry name" value="DNA primase core"/>
    <property type="match status" value="1"/>
</dbReference>
<dbReference type="InterPro" id="IPR037068">
    <property type="entry name" value="DNA_primase_core_N_sf"/>
</dbReference>
<dbReference type="NCBIfam" id="TIGR01391">
    <property type="entry name" value="dnaG"/>
    <property type="match status" value="1"/>
</dbReference>
<evidence type="ECO:0000256" key="12">
    <source>
        <dbReference type="HAMAP-Rule" id="MF_00974"/>
    </source>
</evidence>
<accession>A0A6N7W2M6</accession>
<keyword evidence="3 12" id="KW-0808">Transferase</keyword>
<comment type="catalytic activity">
    <reaction evidence="12">
        <text>ssDNA + n NTP = ssDNA/pppN(pN)n-1 hybrid + (n-1) diphosphate.</text>
        <dbReference type="EC" id="2.7.7.101"/>
    </reaction>
</comment>
<dbReference type="GO" id="GO:0008270">
    <property type="term" value="F:zinc ion binding"/>
    <property type="evidence" value="ECO:0007669"/>
    <property type="project" value="UniProtKB-UniRule"/>
</dbReference>
<evidence type="ECO:0000313" key="15">
    <source>
        <dbReference type="Proteomes" id="UP000470875"/>
    </source>
</evidence>
<dbReference type="InterPro" id="IPR013173">
    <property type="entry name" value="DNA_primase_DnaG_DnaB-bd_dom"/>
</dbReference>
<reference evidence="14 15" key="1">
    <citation type="submission" date="2019-08" db="EMBL/GenBank/DDBJ databases">
        <title>In-depth cultivation of the pig gut microbiome towards novel bacterial diversity and tailored functional studies.</title>
        <authorList>
            <person name="Wylensek D."/>
            <person name="Hitch T.C.A."/>
            <person name="Clavel T."/>
        </authorList>
    </citation>
    <scope>NUCLEOTIDE SEQUENCE [LARGE SCALE GENOMIC DNA]</scope>
    <source>
        <strain evidence="14 15">WB03_NA08</strain>
    </source>
</reference>
<dbReference type="Pfam" id="PF01807">
    <property type="entry name" value="Zn_ribbon_DnaG"/>
    <property type="match status" value="1"/>
</dbReference>
<keyword evidence="2 12" id="KW-0639">Primosome</keyword>
<dbReference type="Pfam" id="PF08275">
    <property type="entry name" value="DNAG_N"/>
    <property type="match status" value="1"/>
</dbReference>
<evidence type="ECO:0000256" key="3">
    <source>
        <dbReference type="ARBA" id="ARBA00022679"/>
    </source>
</evidence>
<dbReference type="EMBL" id="VULO01000002">
    <property type="protein sequence ID" value="MSS83545.1"/>
    <property type="molecule type" value="Genomic_DNA"/>
</dbReference>
<dbReference type="AlphaFoldDB" id="A0A6N7W2M6"/>
<evidence type="ECO:0000256" key="1">
    <source>
        <dbReference type="ARBA" id="ARBA00022478"/>
    </source>
</evidence>
<dbReference type="InterPro" id="IPR002694">
    <property type="entry name" value="Znf_CHC2"/>
</dbReference>
<evidence type="ECO:0000256" key="6">
    <source>
        <dbReference type="ARBA" id="ARBA00022723"/>
    </source>
</evidence>
<dbReference type="Pfam" id="PF08278">
    <property type="entry name" value="DnaG_DnaB_bind"/>
    <property type="match status" value="1"/>
</dbReference>
<dbReference type="GO" id="GO:0000428">
    <property type="term" value="C:DNA-directed RNA polymerase complex"/>
    <property type="evidence" value="ECO:0007669"/>
    <property type="project" value="UniProtKB-KW"/>
</dbReference>
<keyword evidence="10 12" id="KW-0238">DNA-binding</keyword>